<dbReference type="EMBL" id="ML119908">
    <property type="protein sequence ID" value="RPA71671.1"/>
    <property type="molecule type" value="Genomic_DNA"/>
</dbReference>
<dbReference type="AlphaFoldDB" id="A0A3N4HH57"/>
<dbReference type="Proteomes" id="UP000275078">
    <property type="component" value="Unassembled WGS sequence"/>
</dbReference>
<evidence type="ECO:0000313" key="3">
    <source>
        <dbReference type="EMBL" id="RPA71671.1"/>
    </source>
</evidence>
<keyword evidence="4" id="KW-1185">Reference proteome</keyword>
<proteinExistence type="predicted"/>
<dbReference type="SMART" id="SM00256">
    <property type="entry name" value="FBOX"/>
    <property type="match status" value="1"/>
</dbReference>
<gene>
    <name evidence="3" type="ORF">BJ508DRAFT_315407</name>
</gene>
<evidence type="ECO:0000259" key="2">
    <source>
        <dbReference type="PROSITE" id="PS50181"/>
    </source>
</evidence>
<evidence type="ECO:0000313" key="4">
    <source>
        <dbReference type="Proteomes" id="UP000275078"/>
    </source>
</evidence>
<protein>
    <recommendedName>
        <fullName evidence="2">F-box domain-containing protein</fullName>
    </recommendedName>
</protein>
<organism evidence="3 4">
    <name type="scientific">Ascobolus immersus RN42</name>
    <dbReference type="NCBI Taxonomy" id="1160509"/>
    <lineage>
        <taxon>Eukaryota</taxon>
        <taxon>Fungi</taxon>
        <taxon>Dikarya</taxon>
        <taxon>Ascomycota</taxon>
        <taxon>Pezizomycotina</taxon>
        <taxon>Pezizomycetes</taxon>
        <taxon>Pezizales</taxon>
        <taxon>Ascobolaceae</taxon>
        <taxon>Ascobolus</taxon>
    </lineage>
</organism>
<evidence type="ECO:0000256" key="1">
    <source>
        <dbReference type="SAM" id="MobiDB-lite"/>
    </source>
</evidence>
<dbReference type="InterPro" id="IPR036047">
    <property type="entry name" value="F-box-like_dom_sf"/>
</dbReference>
<name>A0A3N4HH57_ASCIM</name>
<feature type="domain" description="F-box" evidence="2">
    <location>
        <begin position="39"/>
        <end position="86"/>
    </location>
</feature>
<accession>A0A3N4HH57</accession>
<feature type="compositionally biased region" description="Basic residues" evidence="1">
    <location>
        <begin position="28"/>
        <end position="37"/>
    </location>
</feature>
<dbReference type="Pfam" id="PF00646">
    <property type="entry name" value="F-box"/>
    <property type="match status" value="1"/>
</dbReference>
<reference evidence="3 4" key="1">
    <citation type="journal article" date="2018" name="Nat. Ecol. Evol.">
        <title>Pezizomycetes genomes reveal the molecular basis of ectomycorrhizal truffle lifestyle.</title>
        <authorList>
            <person name="Murat C."/>
            <person name="Payen T."/>
            <person name="Noel B."/>
            <person name="Kuo A."/>
            <person name="Morin E."/>
            <person name="Chen J."/>
            <person name="Kohler A."/>
            <person name="Krizsan K."/>
            <person name="Balestrini R."/>
            <person name="Da Silva C."/>
            <person name="Montanini B."/>
            <person name="Hainaut M."/>
            <person name="Levati E."/>
            <person name="Barry K.W."/>
            <person name="Belfiori B."/>
            <person name="Cichocki N."/>
            <person name="Clum A."/>
            <person name="Dockter R.B."/>
            <person name="Fauchery L."/>
            <person name="Guy J."/>
            <person name="Iotti M."/>
            <person name="Le Tacon F."/>
            <person name="Lindquist E.A."/>
            <person name="Lipzen A."/>
            <person name="Malagnac F."/>
            <person name="Mello A."/>
            <person name="Molinier V."/>
            <person name="Miyauchi S."/>
            <person name="Poulain J."/>
            <person name="Riccioni C."/>
            <person name="Rubini A."/>
            <person name="Sitrit Y."/>
            <person name="Splivallo R."/>
            <person name="Traeger S."/>
            <person name="Wang M."/>
            <person name="Zifcakova L."/>
            <person name="Wipf D."/>
            <person name="Zambonelli A."/>
            <person name="Paolocci F."/>
            <person name="Nowrousian M."/>
            <person name="Ottonello S."/>
            <person name="Baldrian P."/>
            <person name="Spatafora J.W."/>
            <person name="Henrissat B."/>
            <person name="Nagy L.G."/>
            <person name="Aury J.M."/>
            <person name="Wincker P."/>
            <person name="Grigoriev I.V."/>
            <person name="Bonfante P."/>
            <person name="Martin F.M."/>
        </authorList>
    </citation>
    <scope>NUCLEOTIDE SEQUENCE [LARGE SCALE GENOMIC DNA]</scope>
    <source>
        <strain evidence="3 4">RN42</strain>
    </source>
</reference>
<dbReference type="InterPro" id="IPR001810">
    <property type="entry name" value="F-box_dom"/>
</dbReference>
<dbReference type="PROSITE" id="PS50181">
    <property type="entry name" value="FBOX"/>
    <property type="match status" value="1"/>
</dbReference>
<feature type="region of interest" description="Disordered" evidence="1">
    <location>
        <begin position="18"/>
        <end position="39"/>
    </location>
</feature>
<sequence>MRHDCGATRPFLLTLTNYSTQTMSPSPAKKKKTRRPAPRTSLLNLPNELLHKIATLLPTLTDFFNLRRTNKHLASITSNHVTRNKFIANSEALSIRVARKGPTNDARLRELVYTLLRDFCTELLQLELSPPPPREDTGHWGIDLEYHARSRETSVRTREKIAWGNWMVYKEILTQTYNKKERLMRMFGMGKAAKLKVELEYRMEVKGLVVDGNVMPVQIRSSDLKKYYLIRSERWRTEEVAGWDEAILLWQIVKRAWEEKDAAIAKRKGVKSLGMEQLRMSDGCGCLVETMDWENAKSIAADGRWRPWGDDERLEWQKLGFGRGLNIADFAFDSHTYY</sequence>
<dbReference type="SUPFAM" id="SSF81383">
    <property type="entry name" value="F-box domain"/>
    <property type="match status" value="1"/>
</dbReference>